<organism evidence="1 2">
    <name type="scientific">Penicillium subrubescens</name>
    <dbReference type="NCBI Taxonomy" id="1316194"/>
    <lineage>
        <taxon>Eukaryota</taxon>
        <taxon>Fungi</taxon>
        <taxon>Dikarya</taxon>
        <taxon>Ascomycota</taxon>
        <taxon>Pezizomycotina</taxon>
        <taxon>Eurotiomycetes</taxon>
        <taxon>Eurotiomycetidae</taxon>
        <taxon>Eurotiales</taxon>
        <taxon>Aspergillaceae</taxon>
        <taxon>Penicillium</taxon>
    </lineage>
</organism>
<sequence>MDRTEFQNIVLLIESVGPEDPLGPNAFGARTFLSISGAYDGPADECPAPTDVTAQLLQMRQAGRAILQWLSNPNVACPIPRMTLNLGNLNTQFWTVNQRFVNDLPGGYREDDMEALGLPTRPFRHINMEAWRDMGPNESAEFLGCWKGRAAPGVLFIEHIVRKKWGPWSAELCKIAYEQVAELSTLKTIFVCHIMNVDTLPQVRITAPPPELKLFVCGTPGYQTLLGTRIGKVVSYFILGAFGQGVKRIARIAIWYIGQRQDILQMRFDLANIGAE</sequence>
<evidence type="ECO:0000313" key="1">
    <source>
        <dbReference type="EMBL" id="OKO97924.1"/>
    </source>
</evidence>
<proteinExistence type="predicted"/>
<keyword evidence="2" id="KW-1185">Reference proteome</keyword>
<protein>
    <submittedName>
        <fullName evidence="1">Uncharacterized protein</fullName>
    </submittedName>
</protein>
<dbReference type="Proteomes" id="UP000186955">
    <property type="component" value="Unassembled WGS sequence"/>
</dbReference>
<name>A0A1Q5TCH0_9EURO</name>
<dbReference type="EMBL" id="MNBE01000683">
    <property type="protein sequence ID" value="OKO97924.1"/>
    <property type="molecule type" value="Genomic_DNA"/>
</dbReference>
<accession>A0A1Q5TCH0</accession>
<gene>
    <name evidence="1" type="ORF">PENSUB_9850</name>
</gene>
<evidence type="ECO:0000313" key="2">
    <source>
        <dbReference type="Proteomes" id="UP000186955"/>
    </source>
</evidence>
<dbReference type="AlphaFoldDB" id="A0A1Q5TCH0"/>
<dbReference type="OrthoDB" id="4361935at2759"/>
<reference evidence="1 2" key="1">
    <citation type="submission" date="2016-10" db="EMBL/GenBank/DDBJ databases">
        <title>Genome sequence of the ascomycete fungus Penicillium subrubescens.</title>
        <authorList>
            <person name="De Vries R.P."/>
            <person name="Peng M."/>
            <person name="Dilokpimol A."/>
            <person name="Hilden K."/>
            <person name="Makela M.R."/>
            <person name="Grigoriev I."/>
            <person name="Riley R."/>
            <person name="Granchi Z."/>
        </authorList>
    </citation>
    <scope>NUCLEOTIDE SEQUENCE [LARGE SCALE GENOMIC DNA]</scope>
    <source>
        <strain evidence="1 2">CBS 132785</strain>
    </source>
</reference>
<comment type="caution">
    <text evidence="1">The sequence shown here is derived from an EMBL/GenBank/DDBJ whole genome shotgun (WGS) entry which is preliminary data.</text>
</comment>